<organism evidence="9">
    <name type="scientific">Magallana gigas</name>
    <name type="common">Pacific oyster</name>
    <name type="synonym">Crassostrea gigas</name>
    <dbReference type="NCBI Taxonomy" id="29159"/>
    <lineage>
        <taxon>Eukaryota</taxon>
        <taxon>Metazoa</taxon>
        <taxon>Spiralia</taxon>
        <taxon>Lophotrochozoa</taxon>
        <taxon>Mollusca</taxon>
        <taxon>Bivalvia</taxon>
        <taxon>Autobranchia</taxon>
        <taxon>Pteriomorphia</taxon>
        <taxon>Ostreida</taxon>
        <taxon>Ostreoidea</taxon>
        <taxon>Ostreidae</taxon>
        <taxon>Magallana</taxon>
    </lineage>
</organism>
<dbReference type="PROSITE" id="PS50217">
    <property type="entry name" value="BZIP"/>
    <property type="match status" value="1"/>
</dbReference>
<dbReference type="SMART" id="SM00338">
    <property type="entry name" value="BRLZ"/>
    <property type="match status" value="1"/>
</dbReference>
<evidence type="ECO:0000256" key="3">
    <source>
        <dbReference type="ARBA" id="ARBA00023125"/>
    </source>
</evidence>
<dbReference type="PANTHER" id="PTHR46004">
    <property type="entry name" value="CYCLIC AMP RESPONSE ELEMENT-BINDING PROTEIN A"/>
    <property type="match status" value="1"/>
</dbReference>
<evidence type="ECO:0000256" key="1">
    <source>
        <dbReference type="ARBA" id="ARBA00004123"/>
    </source>
</evidence>
<feature type="region of interest" description="Disordered" evidence="8">
    <location>
        <begin position="226"/>
        <end position="278"/>
    </location>
</feature>
<evidence type="ECO:0000256" key="8">
    <source>
        <dbReference type="SAM" id="MobiDB-lite"/>
    </source>
</evidence>
<keyword evidence="5" id="KW-0804">Transcription</keyword>
<dbReference type="PANTHER" id="PTHR46004:SF3">
    <property type="entry name" value="CYCLIC AMP RESPONSE ELEMENT-BINDING PROTEIN A"/>
    <property type="match status" value="1"/>
</dbReference>
<keyword evidence="7" id="KW-0175">Coiled coil</keyword>
<dbReference type="AlphaFoldDB" id="K1RDQ7"/>
<feature type="compositionally biased region" description="Low complexity" evidence="8">
    <location>
        <begin position="235"/>
        <end position="255"/>
    </location>
</feature>
<accession>K1RDQ7</accession>
<evidence type="ECO:0000313" key="9">
    <source>
        <dbReference type="EMBL" id="EKC41829.1"/>
    </source>
</evidence>
<dbReference type="EMBL" id="JH816168">
    <property type="protein sequence ID" value="EKC41829.1"/>
    <property type="molecule type" value="Genomic_DNA"/>
</dbReference>
<feature type="compositionally biased region" description="Polar residues" evidence="8">
    <location>
        <begin position="267"/>
        <end position="278"/>
    </location>
</feature>
<dbReference type="CDD" id="cd14689">
    <property type="entry name" value="bZIP_CREB3"/>
    <property type="match status" value="1"/>
</dbReference>
<dbReference type="GO" id="GO:0005634">
    <property type="term" value="C:nucleus"/>
    <property type="evidence" value="ECO:0007669"/>
    <property type="project" value="UniProtKB-SubCell"/>
</dbReference>
<comment type="subcellular location">
    <subcellularLocation>
        <location evidence="1">Nucleus</location>
    </subcellularLocation>
</comment>
<dbReference type="InParanoid" id="K1RDQ7"/>
<evidence type="ECO:0000256" key="2">
    <source>
        <dbReference type="ARBA" id="ARBA00023015"/>
    </source>
</evidence>
<dbReference type="SUPFAM" id="SSF57959">
    <property type="entry name" value="Leucine zipper domain"/>
    <property type="match status" value="1"/>
</dbReference>
<proteinExistence type="predicted"/>
<feature type="region of interest" description="Disordered" evidence="8">
    <location>
        <begin position="484"/>
        <end position="520"/>
    </location>
</feature>
<dbReference type="PROSITE" id="PS00036">
    <property type="entry name" value="BZIP_BASIC"/>
    <property type="match status" value="1"/>
</dbReference>
<evidence type="ECO:0000256" key="4">
    <source>
        <dbReference type="ARBA" id="ARBA00023159"/>
    </source>
</evidence>
<dbReference type="InterPro" id="IPR004827">
    <property type="entry name" value="bZIP"/>
</dbReference>
<evidence type="ECO:0000256" key="6">
    <source>
        <dbReference type="ARBA" id="ARBA00023242"/>
    </source>
</evidence>
<sequence>MDILYDSDHKLGEMEDSSMGEILDHENFQSPTSLLGLRMPKRKRQFSGCDQLIEECILLDQKSSDGYMDNDWLDSLFEDPVLNDKMITDAVQPPRIHSEHSYSINDNSVPSSPLGLGKLEDLDSEFFGSNQALDLTNKTTLNPGQEQVVKTEMEPEMEAMDPMLTTVTTMTTRTVTVTKQPTIILAAAGNPQLHPQHSVSPPIVTIKTEPADQLSDAMEQTVNVDSLIMPPTPPSSASSDSEGGQSPQPSAPSSPIRQLPLSRHSHSPTSKSYSQPLFTSPIPQSGVLILSEEEKRTLISEGYPIPNKLPLTKQEEKNLKKIRRKIKNKISAQESRRKKKEYLEALEKRVEAFSQENNDLKKKVDSLENNNRSLLGQLQKLQALVGKVSRHGGATTQTGTVLMVLVLCFAVFLGSWTPSSFNIGYSSGSVAMDGMSLFNNPRLLQPGIKMGPSIQDAKVDQYSTPAMKSRVLLSLREEEDLTWYHPYGPLTPRSQPEFSDHEKESQETNQKDTNPTEPVVVGRLEVVTVDQRFHQANCTTRKHGENLHPEIISPMGLANPCIEKSVETETA</sequence>
<gene>
    <name evidence="9" type="ORF">CGI_10026447</name>
</gene>
<dbReference type="Gene3D" id="1.20.5.170">
    <property type="match status" value="1"/>
</dbReference>
<evidence type="ECO:0000256" key="7">
    <source>
        <dbReference type="SAM" id="Coils"/>
    </source>
</evidence>
<feature type="compositionally biased region" description="Basic and acidic residues" evidence="8">
    <location>
        <begin position="498"/>
        <end position="510"/>
    </location>
</feature>
<dbReference type="Pfam" id="PF00170">
    <property type="entry name" value="bZIP_1"/>
    <property type="match status" value="1"/>
</dbReference>
<keyword evidence="4" id="KW-0010">Activator</keyword>
<dbReference type="GO" id="GO:0000981">
    <property type="term" value="F:DNA-binding transcription factor activity, RNA polymerase II-specific"/>
    <property type="evidence" value="ECO:0007669"/>
    <property type="project" value="TreeGrafter"/>
</dbReference>
<feature type="coiled-coil region" evidence="7">
    <location>
        <begin position="336"/>
        <end position="384"/>
    </location>
</feature>
<dbReference type="HOGENOM" id="CLU_477559_0_0_1"/>
<evidence type="ECO:0000256" key="5">
    <source>
        <dbReference type="ARBA" id="ARBA00023163"/>
    </source>
</evidence>
<dbReference type="InterPro" id="IPR046347">
    <property type="entry name" value="bZIP_sf"/>
</dbReference>
<dbReference type="FunFam" id="1.20.5.170:FF:000054">
    <property type="entry name" value="Cyclic AMP-responsive element-binding protein 3-like 2"/>
    <property type="match status" value="1"/>
</dbReference>
<name>K1RDQ7_MAGGI</name>
<dbReference type="SMR" id="K1RDQ7"/>
<keyword evidence="2" id="KW-0805">Transcription regulation</keyword>
<keyword evidence="3" id="KW-0238">DNA-binding</keyword>
<keyword evidence="6" id="KW-0539">Nucleus</keyword>
<reference evidence="9" key="1">
    <citation type="journal article" date="2012" name="Nature">
        <title>The oyster genome reveals stress adaptation and complexity of shell formation.</title>
        <authorList>
            <person name="Zhang G."/>
            <person name="Fang X."/>
            <person name="Guo X."/>
            <person name="Li L."/>
            <person name="Luo R."/>
            <person name="Xu F."/>
            <person name="Yang P."/>
            <person name="Zhang L."/>
            <person name="Wang X."/>
            <person name="Qi H."/>
            <person name="Xiong Z."/>
            <person name="Que H."/>
            <person name="Xie Y."/>
            <person name="Holland P.W."/>
            <person name="Paps J."/>
            <person name="Zhu Y."/>
            <person name="Wu F."/>
            <person name="Chen Y."/>
            <person name="Wang J."/>
            <person name="Peng C."/>
            <person name="Meng J."/>
            <person name="Yang L."/>
            <person name="Liu J."/>
            <person name="Wen B."/>
            <person name="Zhang N."/>
            <person name="Huang Z."/>
            <person name="Zhu Q."/>
            <person name="Feng Y."/>
            <person name="Mount A."/>
            <person name="Hedgecock D."/>
            <person name="Xu Z."/>
            <person name="Liu Y."/>
            <person name="Domazet-Loso T."/>
            <person name="Du Y."/>
            <person name="Sun X."/>
            <person name="Zhang S."/>
            <person name="Liu B."/>
            <person name="Cheng P."/>
            <person name="Jiang X."/>
            <person name="Li J."/>
            <person name="Fan D."/>
            <person name="Wang W."/>
            <person name="Fu W."/>
            <person name="Wang T."/>
            <person name="Wang B."/>
            <person name="Zhang J."/>
            <person name="Peng Z."/>
            <person name="Li Y."/>
            <person name="Li N."/>
            <person name="Wang J."/>
            <person name="Chen M."/>
            <person name="He Y."/>
            <person name="Tan F."/>
            <person name="Song X."/>
            <person name="Zheng Q."/>
            <person name="Huang R."/>
            <person name="Yang H."/>
            <person name="Du X."/>
            <person name="Chen L."/>
            <person name="Yang M."/>
            <person name="Gaffney P.M."/>
            <person name="Wang S."/>
            <person name="Luo L."/>
            <person name="She Z."/>
            <person name="Ming Y."/>
            <person name="Huang W."/>
            <person name="Zhang S."/>
            <person name="Huang B."/>
            <person name="Zhang Y."/>
            <person name="Qu T."/>
            <person name="Ni P."/>
            <person name="Miao G."/>
            <person name="Wang J."/>
            <person name="Wang Q."/>
            <person name="Steinberg C.E."/>
            <person name="Wang H."/>
            <person name="Li N."/>
            <person name="Qian L."/>
            <person name="Zhang G."/>
            <person name="Li Y."/>
            <person name="Yang H."/>
            <person name="Liu X."/>
            <person name="Wang J."/>
            <person name="Yin Y."/>
            <person name="Wang J."/>
        </authorList>
    </citation>
    <scope>NUCLEOTIDE SEQUENCE [LARGE SCALE GENOMIC DNA]</scope>
    <source>
        <strain evidence="9">05x7-T-G4-1.051#20</strain>
    </source>
</reference>
<protein>
    <submittedName>
        <fullName evidence="9">Cyclic AMP-responsive element-binding protein 3-like protein 2</fullName>
    </submittedName>
</protein>
<dbReference type="GO" id="GO:0035497">
    <property type="term" value="F:cAMP response element binding"/>
    <property type="evidence" value="ECO:0007669"/>
    <property type="project" value="TreeGrafter"/>
</dbReference>